<evidence type="ECO:0000256" key="1">
    <source>
        <dbReference type="ARBA" id="ARBA00009684"/>
    </source>
</evidence>
<dbReference type="EMBL" id="CP002432">
    <property type="protein sequence ID" value="ADU66058.1"/>
    <property type="molecule type" value="Genomic_DNA"/>
</dbReference>
<keyword evidence="7 9" id="KW-0067">ATP-binding</keyword>
<feature type="active site" evidence="9">
    <location>
        <position position="13"/>
    </location>
</feature>
<feature type="domain" description="GHMP kinase N-terminal" evidence="10">
    <location>
        <begin position="65"/>
        <end position="139"/>
    </location>
</feature>
<dbReference type="eggNOG" id="COG1947">
    <property type="taxonomic scope" value="Bacteria"/>
</dbReference>
<comment type="similarity">
    <text evidence="1 9">Belongs to the GHMP kinase family. IspE subfamily.</text>
</comment>
<dbReference type="GO" id="GO:0016114">
    <property type="term" value="P:terpenoid biosynthetic process"/>
    <property type="evidence" value="ECO:0007669"/>
    <property type="project" value="UniProtKB-UniRule"/>
</dbReference>
<keyword evidence="4 9" id="KW-0808">Transferase</keyword>
<dbReference type="InterPro" id="IPR014721">
    <property type="entry name" value="Ribsml_uS5_D2-typ_fold_subgr"/>
</dbReference>
<dbReference type="InParanoid" id="E6W5M7"/>
<name>E6W5M7_DESIS</name>
<evidence type="ECO:0000256" key="2">
    <source>
        <dbReference type="ARBA" id="ARBA00012052"/>
    </source>
</evidence>
<dbReference type="InterPro" id="IPR013750">
    <property type="entry name" value="GHMP_kinase_C_dom"/>
</dbReference>
<evidence type="ECO:0000259" key="11">
    <source>
        <dbReference type="Pfam" id="PF08544"/>
    </source>
</evidence>
<dbReference type="GO" id="GO:0050515">
    <property type="term" value="F:4-(cytidine 5'-diphospho)-2-C-methyl-D-erythritol kinase activity"/>
    <property type="evidence" value="ECO:0007669"/>
    <property type="project" value="UniProtKB-UniRule"/>
</dbReference>
<comment type="function">
    <text evidence="9">Catalyzes the phosphorylation of the position 2 hydroxy group of 4-diphosphocytidyl-2C-methyl-D-erythritol.</text>
</comment>
<dbReference type="KEGG" id="din:Selin_1323"/>
<dbReference type="FunCoup" id="E6W5M7">
    <property type="interactions" value="277"/>
</dbReference>
<dbReference type="InterPro" id="IPR020568">
    <property type="entry name" value="Ribosomal_Su5_D2-typ_SF"/>
</dbReference>
<keyword evidence="13" id="KW-1185">Reference proteome</keyword>
<dbReference type="PIRSF" id="PIRSF010376">
    <property type="entry name" value="IspE"/>
    <property type="match status" value="1"/>
</dbReference>
<dbReference type="SUPFAM" id="SSF55060">
    <property type="entry name" value="GHMP Kinase, C-terminal domain"/>
    <property type="match status" value="1"/>
</dbReference>
<dbReference type="GO" id="GO:0019288">
    <property type="term" value="P:isopentenyl diphosphate biosynthetic process, methylerythritol 4-phosphate pathway"/>
    <property type="evidence" value="ECO:0007669"/>
    <property type="project" value="UniProtKB-UniRule"/>
</dbReference>
<dbReference type="HAMAP" id="MF_00061">
    <property type="entry name" value="IspE"/>
    <property type="match status" value="1"/>
</dbReference>
<dbReference type="PANTHER" id="PTHR43527">
    <property type="entry name" value="4-DIPHOSPHOCYTIDYL-2-C-METHYL-D-ERYTHRITOL KINASE, CHLOROPLASTIC"/>
    <property type="match status" value="1"/>
</dbReference>
<dbReference type="SUPFAM" id="SSF54211">
    <property type="entry name" value="Ribosomal protein S5 domain 2-like"/>
    <property type="match status" value="1"/>
</dbReference>
<dbReference type="AlphaFoldDB" id="E6W5M7"/>
<dbReference type="STRING" id="653733.Selin_1323"/>
<dbReference type="EC" id="2.7.1.148" evidence="2 9"/>
<organism evidence="12 13">
    <name type="scientific">Desulfurispirillum indicum (strain ATCC BAA-1389 / DSM 22839 / S5)</name>
    <dbReference type="NCBI Taxonomy" id="653733"/>
    <lineage>
        <taxon>Bacteria</taxon>
        <taxon>Pseudomonadati</taxon>
        <taxon>Chrysiogenota</taxon>
        <taxon>Chrysiogenia</taxon>
        <taxon>Chrysiogenales</taxon>
        <taxon>Chrysiogenaceae</taxon>
        <taxon>Desulfurispirillum</taxon>
    </lineage>
</organism>
<keyword evidence="6 9" id="KW-0418">Kinase</keyword>
<dbReference type="OrthoDB" id="9809438at2"/>
<dbReference type="InterPro" id="IPR006204">
    <property type="entry name" value="GHMP_kinase_N_dom"/>
</dbReference>
<evidence type="ECO:0000256" key="5">
    <source>
        <dbReference type="ARBA" id="ARBA00022741"/>
    </source>
</evidence>
<keyword evidence="9" id="KW-0414">Isoprene biosynthesis</keyword>
<gene>
    <name evidence="9" type="primary">ispE</name>
    <name evidence="12" type="ordered locus">Selin_1323</name>
</gene>
<evidence type="ECO:0000256" key="6">
    <source>
        <dbReference type="ARBA" id="ARBA00022777"/>
    </source>
</evidence>
<dbReference type="Gene3D" id="3.30.230.10">
    <property type="match status" value="1"/>
</dbReference>
<evidence type="ECO:0000256" key="9">
    <source>
        <dbReference type="HAMAP-Rule" id="MF_00061"/>
    </source>
</evidence>
<feature type="binding site" evidence="9">
    <location>
        <begin position="92"/>
        <end position="102"/>
    </location>
    <ligand>
        <name>ATP</name>
        <dbReference type="ChEBI" id="CHEBI:30616"/>
    </ligand>
</feature>
<dbReference type="Proteomes" id="UP000002572">
    <property type="component" value="Chromosome"/>
</dbReference>
<evidence type="ECO:0000256" key="4">
    <source>
        <dbReference type="ARBA" id="ARBA00022679"/>
    </source>
</evidence>
<evidence type="ECO:0000256" key="8">
    <source>
        <dbReference type="ARBA" id="ARBA00032554"/>
    </source>
</evidence>
<sequence>MKHYPYHAKSYAKINLTLHITGKRADGYHLLESLMVPVSLSDTLKFAPSHEFSYCGPGSLTNKENLIYRAWSELRQRYPVGGVDVVHQKHIPMGGGLGGGSSNAAVTLTALSQLYRLDIGYAELSAIALTLGADVPFFLRCTPALARGIGEVLDDVIVAPLHILLISPDRGLSTPQVYRNLDYRGDPPASGGSSIAPGQVWKYDDIIRVCHNDLEKGARPLFPEMDTIKSDLISCGAGAACLSGSGSTVFGIFPDQDCLQSACTFLQQKYPKYRIFPVKTLPNLSESTGYV</sequence>
<evidence type="ECO:0000256" key="7">
    <source>
        <dbReference type="ARBA" id="ARBA00022840"/>
    </source>
</evidence>
<evidence type="ECO:0000313" key="13">
    <source>
        <dbReference type="Proteomes" id="UP000002572"/>
    </source>
</evidence>
<evidence type="ECO:0000259" key="10">
    <source>
        <dbReference type="Pfam" id="PF00288"/>
    </source>
</evidence>
<feature type="active site" evidence="9">
    <location>
        <position position="134"/>
    </location>
</feature>
<protein>
    <recommendedName>
        <fullName evidence="3 9">4-diphosphocytidyl-2-C-methyl-D-erythritol kinase</fullName>
        <shortName evidence="9">CMK</shortName>
        <ecNumber evidence="2 9">2.7.1.148</ecNumber>
    </recommendedName>
    <alternativeName>
        <fullName evidence="8 9">4-(cytidine-5'-diphospho)-2-C-methyl-D-erythritol kinase</fullName>
    </alternativeName>
</protein>
<keyword evidence="5 9" id="KW-0547">Nucleotide-binding</keyword>
<comment type="pathway">
    <text evidence="9">Isoprenoid biosynthesis; isopentenyl diphosphate biosynthesis via DXP pathway; isopentenyl diphosphate from 1-deoxy-D-xylulose 5-phosphate: step 3/6.</text>
</comment>
<accession>E6W5M7</accession>
<dbReference type="HOGENOM" id="CLU_053057_3_0_0"/>
<comment type="catalytic activity">
    <reaction evidence="9">
        <text>4-CDP-2-C-methyl-D-erythritol + ATP = 4-CDP-2-C-methyl-D-erythritol 2-phosphate + ADP + H(+)</text>
        <dbReference type="Rhea" id="RHEA:18437"/>
        <dbReference type="ChEBI" id="CHEBI:15378"/>
        <dbReference type="ChEBI" id="CHEBI:30616"/>
        <dbReference type="ChEBI" id="CHEBI:57823"/>
        <dbReference type="ChEBI" id="CHEBI:57919"/>
        <dbReference type="ChEBI" id="CHEBI:456216"/>
        <dbReference type="EC" id="2.7.1.148"/>
    </reaction>
</comment>
<proteinExistence type="inferred from homology"/>
<dbReference type="GO" id="GO:0005524">
    <property type="term" value="F:ATP binding"/>
    <property type="evidence" value="ECO:0007669"/>
    <property type="project" value="UniProtKB-UniRule"/>
</dbReference>
<evidence type="ECO:0000256" key="3">
    <source>
        <dbReference type="ARBA" id="ARBA00017473"/>
    </source>
</evidence>
<dbReference type="Pfam" id="PF08544">
    <property type="entry name" value="GHMP_kinases_C"/>
    <property type="match status" value="1"/>
</dbReference>
<reference evidence="12 13" key="1">
    <citation type="submission" date="2010-12" db="EMBL/GenBank/DDBJ databases">
        <title>Complete sequence of Desulfurispirillum indicum S5.</title>
        <authorList>
            <consortium name="US DOE Joint Genome Institute"/>
            <person name="Lucas S."/>
            <person name="Copeland A."/>
            <person name="Lapidus A."/>
            <person name="Cheng J.-F."/>
            <person name="Goodwin L."/>
            <person name="Pitluck S."/>
            <person name="Chertkov O."/>
            <person name="Held B."/>
            <person name="Detter J.C."/>
            <person name="Han C."/>
            <person name="Tapia R."/>
            <person name="Land M."/>
            <person name="Hauser L."/>
            <person name="Kyrpides N."/>
            <person name="Ivanova N."/>
            <person name="Mikhailova N."/>
            <person name="Haggblom M."/>
            <person name="Rauschenbach I."/>
            <person name="Bini E."/>
            <person name="Woyke T."/>
        </authorList>
    </citation>
    <scope>NUCLEOTIDE SEQUENCE [LARGE SCALE GENOMIC DNA]</scope>
    <source>
        <strain evidence="13">ATCC BAA-1389 / DSM 22839 / S5</strain>
    </source>
</reference>
<dbReference type="NCBIfam" id="NF011202">
    <property type="entry name" value="PRK14608.1"/>
    <property type="match status" value="1"/>
</dbReference>
<evidence type="ECO:0000313" key="12">
    <source>
        <dbReference type="EMBL" id="ADU66058.1"/>
    </source>
</evidence>
<dbReference type="RefSeq" id="WP_013505939.1">
    <property type="nucleotide sequence ID" value="NC_014836.1"/>
</dbReference>
<feature type="domain" description="GHMP kinase C-terminal" evidence="11">
    <location>
        <begin position="211"/>
        <end position="271"/>
    </location>
</feature>
<dbReference type="InterPro" id="IPR036554">
    <property type="entry name" value="GHMP_kinase_C_sf"/>
</dbReference>
<dbReference type="PANTHER" id="PTHR43527:SF2">
    <property type="entry name" value="4-DIPHOSPHOCYTIDYL-2-C-METHYL-D-ERYTHRITOL KINASE, CHLOROPLASTIC"/>
    <property type="match status" value="1"/>
</dbReference>
<dbReference type="NCBIfam" id="TIGR00154">
    <property type="entry name" value="ispE"/>
    <property type="match status" value="1"/>
</dbReference>
<dbReference type="UniPathway" id="UPA00056">
    <property type="reaction ID" value="UER00094"/>
</dbReference>
<dbReference type="Gene3D" id="3.30.70.890">
    <property type="entry name" value="GHMP kinase, C-terminal domain"/>
    <property type="match status" value="1"/>
</dbReference>
<dbReference type="Pfam" id="PF00288">
    <property type="entry name" value="GHMP_kinases_N"/>
    <property type="match status" value="1"/>
</dbReference>
<dbReference type="InterPro" id="IPR004424">
    <property type="entry name" value="IspE"/>
</dbReference>